<dbReference type="PROSITE" id="PS01031">
    <property type="entry name" value="SHSP"/>
    <property type="match status" value="1"/>
</dbReference>
<dbReference type="EMBL" id="MT586120">
    <property type="protein sequence ID" value="QLF86227.1"/>
    <property type="molecule type" value="Genomic_DNA"/>
</dbReference>
<feature type="domain" description="SHSP" evidence="1">
    <location>
        <begin position="34"/>
        <end position="141"/>
    </location>
</feature>
<dbReference type="SUPFAM" id="SSF49764">
    <property type="entry name" value="HSP20-like chaperones"/>
    <property type="match status" value="1"/>
</dbReference>
<organism evidence="2 3">
    <name type="scientific">Synechococcus phage S-CAM7</name>
    <dbReference type="NCBI Taxonomy" id="1883368"/>
    <lineage>
        <taxon>Viruses</taxon>
        <taxon>Duplodnaviria</taxon>
        <taxon>Heunggongvirae</taxon>
        <taxon>Uroviricota</taxon>
        <taxon>Caudoviricetes</taxon>
        <taxon>Pantevenvirales</taxon>
        <taxon>Kyanoviridae</taxon>
        <taxon>Mazuvirus</taxon>
        <taxon>Mazuvirus scam7</taxon>
    </lineage>
</organism>
<evidence type="ECO:0000259" key="1">
    <source>
        <dbReference type="PROSITE" id="PS01031"/>
    </source>
</evidence>
<dbReference type="InterPro" id="IPR002068">
    <property type="entry name" value="A-crystallin/Hsp20_dom"/>
</dbReference>
<proteinExistence type="predicted"/>
<name>A0A7D5JM66_9CAUD</name>
<dbReference type="Pfam" id="PF00011">
    <property type="entry name" value="HSP20"/>
    <property type="match status" value="1"/>
</dbReference>
<dbReference type="Gene3D" id="2.60.40.790">
    <property type="match status" value="1"/>
</dbReference>
<protein>
    <recommendedName>
        <fullName evidence="1">SHSP domain-containing protein</fullName>
    </recommendedName>
</protein>
<reference evidence="2 3" key="2">
    <citation type="submission" date="2020-07" db="EMBL/GenBank/DDBJ databases">
        <title>Signatures of coevolution in a cyanophage population.</title>
        <authorList>
            <person name="Abebe J."/>
        </authorList>
    </citation>
    <scope>NUCLEOTIDE SEQUENCE [LARGE SCALE GENOMIC DNA]</scope>
    <source>
        <strain evidence="2">0809CC03</strain>
    </source>
</reference>
<dbReference type="PANTHER" id="PTHR47062">
    <property type="match status" value="1"/>
</dbReference>
<accession>A0A7D5JM66</accession>
<evidence type="ECO:0000313" key="3">
    <source>
        <dbReference type="Proteomes" id="UP000510897"/>
    </source>
</evidence>
<reference evidence="2 3" key="1">
    <citation type="submission" date="2020-06" db="EMBL/GenBank/DDBJ databases">
        <authorList>
            <person name="Puxty R.J."/>
            <person name="Weihe C."/>
            <person name="Marston M.F."/>
            <person name="Martiny J.B.H."/>
        </authorList>
    </citation>
    <scope>NUCLEOTIDE SEQUENCE [LARGE SCALE GENOMIC DNA]</scope>
    <source>
        <strain evidence="2">0809CC03</strain>
    </source>
</reference>
<dbReference type="Proteomes" id="UP000510897">
    <property type="component" value="Segment"/>
</dbReference>
<evidence type="ECO:0000313" key="2">
    <source>
        <dbReference type="EMBL" id="QLF86227.1"/>
    </source>
</evidence>
<dbReference type="InterPro" id="IPR008978">
    <property type="entry name" value="HSP20-like_chaperone"/>
</dbReference>
<dbReference type="PANTHER" id="PTHR47062:SF1">
    <property type="entry name" value="SMALL HEAT SHOCK PROTEIN IBPA"/>
    <property type="match status" value="1"/>
</dbReference>
<sequence>MKMYGAGDLDKFVRDIEKYTIGMDEWLHRMGAVHESTQNYPPYNLIKTSSITFRLEVALAGFKQDEVKVFTENNKLFVEGHSTRDDEAIEYVHKGLASRDFTRVWTISDDVIIENVDYTDGVLIVDLRRVIPDHQKRKDWL</sequence>
<gene>
    <name evidence="2" type="ORF">CC030809_00171</name>
</gene>